<protein>
    <submittedName>
        <fullName evidence="5">Kinase-like protein</fullName>
    </submittedName>
</protein>
<dbReference type="InterPro" id="IPR011009">
    <property type="entry name" value="Kinase-like_dom_sf"/>
</dbReference>
<dbReference type="SMART" id="SM00220">
    <property type="entry name" value="S_TKc"/>
    <property type="match status" value="1"/>
</dbReference>
<name>A0A9P4N6J8_9PLEO</name>
<organism evidence="5 6">
    <name type="scientific">Lojkania enalia</name>
    <dbReference type="NCBI Taxonomy" id="147567"/>
    <lineage>
        <taxon>Eukaryota</taxon>
        <taxon>Fungi</taxon>
        <taxon>Dikarya</taxon>
        <taxon>Ascomycota</taxon>
        <taxon>Pezizomycotina</taxon>
        <taxon>Dothideomycetes</taxon>
        <taxon>Pleosporomycetidae</taxon>
        <taxon>Pleosporales</taxon>
        <taxon>Pleosporales incertae sedis</taxon>
        <taxon>Lojkania</taxon>
    </lineage>
</organism>
<dbReference type="Gene3D" id="3.30.200.20">
    <property type="entry name" value="Phosphorylase Kinase, domain 1"/>
    <property type="match status" value="1"/>
</dbReference>
<dbReference type="GO" id="GO:0004672">
    <property type="term" value="F:protein kinase activity"/>
    <property type="evidence" value="ECO:0007669"/>
    <property type="project" value="InterPro"/>
</dbReference>
<evidence type="ECO:0000256" key="3">
    <source>
        <dbReference type="PROSITE-ProRule" id="PRU10141"/>
    </source>
</evidence>
<dbReference type="GO" id="GO:0005524">
    <property type="term" value="F:ATP binding"/>
    <property type="evidence" value="ECO:0007669"/>
    <property type="project" value="UniProtKB-UniRule"/>
</dbReference>
<dbReference type="PROSITE" id="PS50011">
    <property type="entry name" value="PROTEIN_KINASE_DOM"/>
    <property type="match status" value="1"/>
</dbReference>
<sequence>MEVPSLDASFLLRALISASSSSSPLPPIIAPAEAAIEPYPEWEKALRAPRIAYILFAINRRDALNSFMDHEVSDLWIPIPKQTLRYFLKDSESEKRFLEVQKTLISHEWRGNQTPAPHQFFEDGEEVIRSEVTLGEGGFGMVERVTLSTNLNPTVCVRKRIGRVKQLNTQKQVMKAFTREVNVMRRVSHRHCVEFLGSYTDYDALAIFLSPVADMDLATHLNNGEVDIWDSFRLRQWISCLCNAMFYLHDRKIQHEDLKPQNILIHGVDILLTDFGFSLDFSEDSVSTTVGRPSHWTARYSAPEIIDHEARSRATDIWGLGCIFLEILSRIYGHRLSDMVDFWKMTGNTHSSYSLNEEARVEWIHHLTMTINHNFEEDYALLSLIISMLRRDRRVRPTAQQLVEKLLDLDLLFFGSLFPTQCCSPKPTRDRMFAILDRNRTMPSPVGHVHTEMSGRFTVIYADLSLYDSNSSYVPDIFKNGAELERTCRDLFRGTSTEVPFGNFNTPTPDPKQLDVVSKFEEMQLSDQVDTL</sequence>
<feature type="binding site" evidence="3">
    <location>
        <position position="159"/>
    </location>
    <ligand>
        <name>ATP</name>
        <dbReference type="ChEBI" id="CHEBI:30616"/>
    </ligand>
</feature>
<evidence type="ECO:0000256" key="2">
    <source>
        <dbReference type="ARBA" id="ARBA00022840"/>
    </source>
</evidence>
<gene>
    <name evidence="5" type="ORF">CC78DRAFT_616468</name>
</gene>
<dbReference type="PANTHER" id="PTHR48011:SF4">
    <property type="entry name" value="MITOGEN-ACTIVATED PROTEIN KINASE KINASE KINASE 19"/>
    <property type="match status" value="1"/>
</dbReference>
<keyword evidence="1 3" id="KW-0547">Nucleotide-binding</keyword>
<dbReference type="Proteomes" id="UP000800093">
    <property type="component" value="Unassembled WGS sequence"/>
</dbReference>
<comment type="caution">
    <text evidence="5">The sequence shown here is derived from an EMBL/GenBank/DDBJ whole genome shotgun (WGS) entry which is preliminary data.</text>
</comment>
<proteinExistence type="predicted"/>
<dbReference type="InterPro" id="IPR017441">
    <property type="entry name" value="Protein_kinase_ATP_BS"/>
</dbReference>
<accession>A0A9P4N6J8</accession>
<dbReference type="EMBL" id="ML986613">
    <property type="protein sequence ID" value="KAF2264809.1"/>
    <property type="molecule type" value="Genomic_DNA"/>
</dbReference>
<evidence type="ECO:0000259" key="4">
    <source>
        <dbReference type="PROSITE" id="PS50011"/>
    </source>
</evidence>
<dbReference type="Gene3D" id="1.10.510.10">
    <property type="entry name" value="Transferase(Phosphotransferase) domain 1"/>
    <property type="match status" value="1"/>
</dbReference>
<dbReference type="CDD" id="cd00180">
    <property type="entry name" value="PKc"/>
    <property type="match status" value="1"/>
</dbReference>
<evidence type="ECO:0000256" key="1">
    <source>
        <dbReference type="ARBA" id="ARBA00022741"/>
    </source>
</evidence>
<dbReference type="OrthoDB" id="4062651at2759"/>
<dbReference type="InterPro" id="IPR008271">
    <property type="entry name" value="Ser/Thr_kinase_AS"/>
</dbReference>
<keyword evidence="2 3" id="KW-0067">ATP-binding</keyword>
<dbReference type="Pfam" id="PF00069">
    <property type="entry name" value="Pkinase"/>
    <property type="match status" value="1"/>
</dbReference>
<dbReference type="GO" id="GO:0007165">
    <property type="term" value="P:signal transduction"/>
    <property type="evidence" value="ECO:0007669"/>
    <property type="project" value="TreeGrafter"/>
</dbReference>
<dbReference type="InterPro" id="IPR000719">
    <property type="entry name" value="Prot_kinase_dom"/>
</dbReference>
<dbReference type="AlphaFoldDB" id="A0A9P4N6J8"/>
<reference evidence="6" key="1">
    <citation type="journal article" date="2020" name="Stud. Mycol.">
        <title>101 Dothideomycetes genomes: A test case for predicting lifestyles and emergence of pathogens.</title>
        <authorList>
            <person name="Haridas S."/>
            <person name="Albert R."/>
            <person name="Binder M."/>
            <person name="Bloem J."/>
            <person name="LaButti K."/>
            <person name="Salamov A."/>
            <person name="Andreopoulos B."/>
            <person name="Baker S."/>
            <person name="Barry K."/>
            <person name="Bills G."/>
            <person name="Bluhm B."/>
            <person name="Cannon C."/>
            <person name="Castanera R."/>
            <person name="Culley D."/>
            <person name="Daum C."/>
            <person name="Ezra D."/>
            <person name="Gonzalez J."/>
            <person name="Henrissat B."/>
            <person name="Kuo A."/>
            <person name="Liang C."/>
            <person name="Lipzen A."/>
            <person name="Lutzoni F."/>
            <person name="Magnuson J."/>
            <person name="Mondo S."/>
            <person name="Nolan M."/>
            <person name="Ohm R."/>
            <person name="Pangilinan J."/>
            <person name="Park H.-J."/>
            <person name="Ramirez L."/>
            <person name="Alfaro M."/>
            <person name="Sun H."/>
            <person name="Tritt A."/>
            <person name="Yoshinaga Y."/>
            <person name="Zwiers L.-H."/>
            <person name="Turgeon B."/>
            <person name="Goodwin S."/>
            <person name="Spatafora J."/>
            <person name="Crous P."/>
            <person name="Grigoriev I."/>
        </authorList>
    </citation>
    <scope>NUCLEOTIDE SEQUENCE [LARGE SCALE GENOMIC DNA]</scope>
    <source>
        <strain evidence="6">CBS 304.66</strain>
    </source>
</reference>
<dbReference type="PROSITE" id="PS00108">
    <property type="entry name" value="PROTEIN_KINASE_ST"/>
    <property type="match status" value="1"/>
</dbReference>
<dbReference type="PANTHER" id="PTHR48011">
    <property type="entry name" value="CCR4-NOT TRANSCRIPTIONAL COMPLEX SUBUNIT CAF120-RELATED"/>
    <property type="match status" value="1"/>
</dbReference>
<dbReference type="SUPFAM" id="SSF56112">
    <property type="entry name" value="Protein kinase-like (PK-like)"/>
    <property type="match status" value="1"/>
</dbReference>
<dbReference type="InterPro" id="IPR052751">
    <property type="entry name" value="Plant_MAPKKK"/>
</dbReference>
<keyword evidence="6" id="KW-1185">Reference proteome</keyword>
<feature type="domain" description="Protein kinase" evidence="4">
    <location>
        <begin position="128"/>
        <end position="414"/>
    </location>
</feature>
<evidence type="ECO:0000313" key="5">
    <source>
        <dbReference type="EMBL" id="KAF2264809.1"/>
    </source>
</evidence>
<dbReference type="PROSITE" id="PS00107">
    <property type="entry name" value="PROTEIN_KINASE_ATP"/>
    <property type="match status" value="1"/>
</dbReference>
<evidence type="ECO:0000313" key="6">
    <source>
        <dbReference type="Proteomes" id="UP000800093"/>
    </source>
</evidence>